<dbReference type="NCBIfam" id="TIGR03426">
    <property type="entry name" value="shape_MreD"/>
    <property type="match status" value="1"/>
</dbReference>
<comment type="caution">
    <text evidence="10">The sequence shown here is derived from an EMBL/GenBank/DDBJ whole genome shotgun (WGS) entry which is preliminary data.</text>
</comment>
<evidence type="ECO:0000256" key="5">
    <source>
        <dbReference type="ARBA" id="ARBA00022960"/>
    </source>
</evidence>
<dbReference type="PANTHER" id="PTHR37484:SF1">
    <property type="entry name" value="ROD SHAPE-DETERMINING PROTEIN MRED"/>
    <property type="match status" value="1"/>
</dbReference>
<evidence type="ECO:0000256" key="4">
    <source>
        <dbReference type="ARBA" id="ARBA00022692"/>
    </source>
</evidence>
<dbReference type="GO" id="GO:0008360">
    <property type="term" value="P:regulation of cell shape"/>
    <property type="evidence" value="ECO:0007669"/>
    <property type="project" value="UniProtKB-UniRule"/>
</dbReference>
<dbReference type="EMBL" id="QUNR01000002">
    <property type="protein sequence ID" value="REH38709.1"/>
    <property type="molecule type" value="Genomic_DNA"/>
</dbReference>
<keyword evidence="11" id="KW-1185">Reference proteome</keyword>
<feature type="transmembrane region" description="Helical" evidence="9">
    <location>
        <begin position="134"/>
        <end position="152"/>
    </location>
</feature>
<dbReference type="PANTHER" id="PTHR37484">
    <property type="entry name" value="ROD SHAPE-DETERMINING PROTEIN MRED"/>
    <property type="match status" value="1"/>
</dbReference>
<evidence type="ECO:0000256" key="8">
    <source>
        <dbReference type="PIRNR" id="PIRNR018472"/>
    </source>
</evidence>
<gene>
    <name evidence="10" type="ORF">DFR26_0870</name>
</gene>
<evidence type="ECO:0000256" key="2">
    <source>
        <dbReference type="ARBA" id="ARBA00007776"/>
    </source>
</evidence>
<proteinExistence type="inferred from homology"/>
<name>A0A3E0H592_9GAMM</name>
<evidence type="ECO:0000256" key="3">
    <source>
        <dbReference type="ARBA" id="ARBA00022475"/>
    </source>
</evidence>
<dbReference type="Pfam" id="PF04093">
    <property type="entry name" value="MreD"/>
    <property type="match status" value="1"/>
</dbReference>
<keyword evidence="7 8" id="KW-0472">Membrane</keyword>
<dbReference type="InterPro" id="IPR007227">
    <property type="entry name" value="Cell_shape_determining_MreD"/>
</dbReference>
<dbReference type="PIRSF" id="PIRSF018472">
    <property type="entry name" value="MreD_proteobac"/>
    <property type="match status" value="1"/>
</dbReference>
<comment type="similarity">
    <text evidence="2 8">Belongs to the MreD family.</text>
</comment>
<evidence type="ECO:0000313" key="11">
    <source>
        <dbReference type="Proteomes" id="UP000256774"/>
    </source>
</evidence>
<keyword evidence="5 8" id="KW-0133">Cell shape</keyword>
<feature type="transmembrane region" description="Helical" evidence="9">
    <location>
        <begin position="51"/>
        <end position="84"/>
    </location>
</feature>
<dbReference type="GO" id="GO:0005886">
    <property type="term" value="C:plasma membrane"/>
    <property type="evidence" value="ECO:0007669"/>
    <property type="project" value="UniProtKB-SubCell"/>
</dbReference>
<feature type="transmembrane region" description="Helical" evidence="9">
    <location>
        <begin position="104"/>
        <end position="122"/>
    </location>
</feature>
<evidence type="ECO:0000256" key="7">
    <source>
        <dbReference type="ARBA" id="ARBA00023136"/>
    </source>
</evidence>
<keyword evidence="6 9" id="KW-1133">Transmembrane helix</keyword>
<keyword evidence="8" id="KW-0997">Cell inner membrane</keyword>
<dbReference type="Proteomes" id="UP000256774">
    <property type="component" value="Unassembled WGS sequence"/>
</dbReference>
<dbReference type="RefSeq" id="WP_181898984.1">
    <property type="nucleotide sequence ID" value="NZ_QUNR01000002.1"/>
</dbReference>
<reference evidence="10 11" key="1">
    <citation type="submission" date="2018-08" db="EMBL/GenBank/DDBJ databases">
        <title>Genomic Encyclopedia of Type Strains, Phase IV (KMG-IV): sequencing the most valuable type-strain genomes for metagenomic binning, comparative biology and taxonomic classification.</title>
        <authorList>
            <person name="Goeker M."/>
        </authorList>
    </citation>
    <scope>NUCLEOTIDE SEQUENCE [LARGE SCALE GENOMIC DNA]</scope>
    <source>
        <strain evidence="10 11">DSM 26022</strain>
    </source>
</reference>
<comment type="subcellular location">
    <subcellularLocation>
        <location evidence="8">Cell inner membrane</location>
    </subcellularLocation>
    <subcellularLocation>
        <location evidence="1">Cell membrane</location>
        <topology evidence="1">Multi-pass membrane protein</topology>
    </subcellularLocation>
</comment>
<protein>
    <recommendedName>
        <fullName evidence="8">Rod shape-determining protein MreD</fullName>
    </recommendedName>
</protein>
<organism evidence="10 11">
    <name type="scientific">Paraperlucidibaca baekdonensis</name>
    <dbReference type="NCBI Taxonomy" id="748120"/>
    <lineage>
        <taxon>Bacteria</taxon>
        <taxon>Pseudomonadati</taxon>
        <taxon>Pseudomonadota</taxon>
        <taxon>Gammaproteobacteria</taxon>
        <taxon>Moraxellales</taxon>
        <taxon>Moraxellaceae</taxon>
        <taxon>Paraperlucidibaca</taxon>
    </lineage>
</organism>
<dbReference type="InterPro" id="IPR026034">
    <property type="entry name" value="MreD_proteobac"/>
</dbReference>
<comment type="function">
    <text evidence="8">Involved in formation of the rod shape of the cell. May also contribute to regulation of formation of penicillin-binding proteins.</text>
</comment>
<evidence type="ECO:0000313" key="10">
    <source>
        <dbReference type="EMBL" id="REH38709.1"/>
    </source>
</evidence>
<evidence type="ECO:0000256" key="9">
    <source>
        <dbReference type="SAM" id="Phobius"/>
    </source>
</evidence>
<evidence type="ECO:0000256" key="1">
    <source>
        <dbReference type="ARBA" id="ARBA00004651"/>
    </source>
</evidence>
<accession>A0A3E0H592</accession>
<keyword evidence="3 8" id="KW-1003">Cell membrane</keyword>
<evidence type="ECO:0000256" key="6">
    <source>
        <dbReference type="ARBA" id="ARBA00022989"/>
    </source>
</evidence>
<dbReference type="AlphaFoldDB" id="A0A3E0H592"/>
<sequence length="159" mass="17815">MPKHRNPLLGMLLSMLAALMLSVMPLPDELNPWRPEWLMLVLVFWAMHAPNWFGLWLALVMGVLLDVLLATPLGFYGLAMVVVVQLTRATGQWSGVFSVRHTTLLLLALVALSRSIHYLILSLQGLAPSDGSDFFLPVLSSALMWPTVLLLLKRWSQRT</sequence>
<keyword evidence="4 9" id="KW-0812">Transmembrane</keyword>